<keyword evidence="11" id="KW-1185">Reference proteome</keyword>
<keyword evidence="4 9" id="KW-0444">Lipid biosynthesis</keyword>
<dbReference type="EC" id="4.2.1.59" evidence="9"/>
<dbReference type="EMBL" id="WHNW01000001">
    <property type="protein sequence ID" value="MPV85218.1"/>
    <property type="molecule type" value="Genomic_DNA"/>
</dbReference>
<dbReference type="NCBIfam" id="NF000582">
    <property type="entry name" value="PRK00006.1"/>
    <property type="match status" value="1"/>
</dbReference>
<dbReference type="RefSeq" id="WP_152808253.1">
    <property type="nucleotide sequence ID" value="NZ_WHNW01000001.1"/>
</dbReference>
<dbReference type="InterPro" id="IPR013114">
    <property type="entry name" value="FabA_FabZ"/>
</dbReference>
<dbReference type="InterPro" id="IPR029069">
    <property type="entry name" value="HotDog_dom_sf"/>
</dbReference>
<gene>
    <name evidence="9 10" type="primary">fabZ</name>
    <name evidence="10" type="ORF">GCU85_00530</name>
</gene>
<name>A0A6N7EXM3_9GAMM</name>
<evidence type="ECO:0000313" key="10">
    <source>
        <dbReference type="EMBL" id="MPV85218.1"/>
    </source>
</evidence>
<dbReference type="PANTHER" id="PTHR30272">
    <property type="entry name" value="3-HYDROXYACYL-[ACYL-CARRIER-PROTEIN] DEHYDRATASE"/>
    <property type="match status" value="1"/>
</dbReference>
<keyword evidence="7 9" id="KW-0456">Lyase</keyword>
<dbReference type="FunFam" id="3.10.129.10:FF:000001">
    <property type="entry name" value="3-hydroxyacyl-[acyl-carrier-protein] dehydratase FabZ"/>
    <property type="match status" value="1"/>
</dbReference>
<dbReference type="PANTHER" id="PTHR30272:SF1">
    <property type="entry name" value="3-HYDROXYACYL-[ACYL-CARRIER-PROTEIN] DEHYDRATASE"/>
    <property type="match status" value="1"/>
</dbReference>
<evidence type="ECO:0000256" key="2">
    <source>
        <dbReference type="ARBA" id="ARBA00009174"/>
    </source>
</evidence>
<accession>A0A6N7EXM3</accession>
<comment type="subcellular location">
    <subcellularLocation>
        <location evidence="1 9">Cytoplasm</location>
    </subcellularLocation>
</comment>
<keyword evidence="3 9" id="KW-0963">Cytoplasm</keyword>
<evidence type="ECO:0000256" key="4">
    <source>
        <dbReference type="ARBA" id="ARBA00022516"/>
    </source>
</evidence>
<proteinExistence type="inferred from homology"/>
<dbReference type="FunCoup" id="A0A6N7EXM3">
    <property type="interactions" value="419"/>
</dbReference>
<dbReference type="AlphaFoldDB" id="A0A6N7EXM3"/>
<organism evidence="10 11">
    <name type="scientific">Ostreibacterium oceani</name>
    <dbReference type="NCBI Taxonomy" id="2654998"/>
    <lineage>
        <taxon>Bacteria</taxon>
        <taxon>Pseudomonadati</taxon>
        <taxon>Pseudomonadota</taxon>
        <taxon>Gammaproteobacteria</taxon>
        <taxon>Cardiobacteriales</taxon>
        <taxon>Ostreibacteriaceae</taxon>
        <taxon>Ostreibacterium</taxon>
    </lineage>
</organism>
<evidence type="ECO:0000256" key="7">
    <source>
        <dbReference type="ARBA" id="ARBA00023239"/>
    </source>
</evidence>
<comment type="function">
    <text evidence="8 9">Involved in unsaturated fatty acids biosynthesis. Catalyzes the dehydration of short chain beta-hydroxyacyl-ACPs and long chain saturated and unsaturated beta-hydroxyacyl-ACPs.</text>
</comment>
<sequence>MNSAINHCDVLEIMAYLPHRYPFLMLDKVVTFEKGKSLTAIKNVTVNEPFFTGHFPQKPVMPGVMILEAMAQATGILGFKSENMTPEEAQQSLYYFVGIDKARFKQVVVPGDQLEIEVLFERSRRGIFSFTGTARVDGKVACVAEIMCTRRPVDE</sequence>
<keyword evidence="6 9" id="KW-0443">Lipid metabolism</keyword>
<comment type="catalytic activity">
    <reaction evidence="9">
        <text>a (3R)-hydroxyacyl-[ACP] = a (2E)-enoyl-[ACP] + H2O</text>
        <dbReference type="Rhea" id="RHEA:13097"/>
        <dbReference type="Rhea" id="RHEA-COMP:9925"/>
        <dbReference type="Rhea" id="RHEA-COMP:9945"/>
        <dbReference type="ChEBI" id="CHEBI:15377"/>
        <dbReference type="ChEBI" id="CHEBI:78784"/>
        <dbReference type="ChEBI" id="CHEBI:78827"/>
        <dbReference type="EC" id="4.2.1.59"/>
    </reaction>
</comment>
<evidence type="ECO:0000256" key="6">
    <source>
        <dbReference type="ARBA" id="ARBA00023098"/>
    </source>
</evidence>
<dbReference type="GO" id="GO:0019171">
    <property type="term" value="F:(3R)-hydroxyacyl-[acyl-carrier-protein] dehydratase activity"/>
    <property type="evidence" value="ECO:0007669"/>
    <property type="project" value="UniProtKB-EC"/>
</dbReference>
<dbReference type="GO" id="GO:0006633">
    <property type="term" value="P:fatty acid biosynthetic process"/>
    <property type="evidence" value="ECO:0007669"/>
    <property type="project" value="UniProtKB-UniRule"/>
</dbReference>
<keyword evidence="5 9" id="KW-0441">Lipid A biosynthesis</keyword>
<dbReference type="InterPro" id="IPR010084">
    <property type="entry name" value="FabZ"/>
</dbReference>
<dbReference type="InParanoid" id="A0A6N7EXM3"/>
<comment type="similarity">
    <text evidence="2 9">Belongs to the thioester dehydratase family. FabZ subfamily.</text>
</comment>
<feature type="active site" evidence="9">
    <location>
        <position position="54"/>
    </location>
</feature>
<protein>
    <recommendedName>
        <fullName evidence="9">3-hydroxyacyl-[acyl-carrier-protein] dehydratase FabZ</fullName>
        <ecNumber evidence="9">4.2.1.59</ecNumber>
    </recommendedName>
    <alternativeName>
        <fullName evidence="9">(3R)-hydroxymyristoyl-[acyl-carrier-protein] dehydratase</fullName>
        <shortName evidence="9">(3R)-hydroxymyristoyl-ACP dehydrase</shortName>
    </alternativeName>
    <alternativeName>
        <fullName evidence="9">Beta-hydroxyacyl-ACP dehydratase</fullName>
    </alternativeName>
</protein>
<reference evidence="10 11" key="1">
    <citation type="submission" date="2019-10" db="EMBL/GenBank/DDBJ databases">
        <title>Cardiobacteriales fam. a chemoheterotrophic member of the order Cardiobacteriales, and proposal of Cardiobacteriales fam. nov.</title>
        <authorList>
            <person name="Wang C."/>
        </authorList>
    </citation>
    <scope>NUCLEOTIDE SEQUENCE [LARGE SCALE GENOMIC DNA]</scope>
    <source>
        <strain evidence="10 11">ML27</strain>
    </source>
</reference>
<comment type="caution">
    <text evidence="10">The sequence shown here is derived from an EMBL/GenBank/DDBJ whole genome shotgun (WGS) entry which is preliminary data.</text>
</comment>
<evidence type="ECO:0000256" key="9">
    <source>
        <dbReference type="HAMAP-Rule" id="MF_00406"/>
    </source>
</evidence>
<evidence type="ECO:0000313" key="11">
    <source>
        <dbReference type="Proteomes" id="UP000471298"/>
    </source>
</evidence>
<evidence type="ECO:0000256" key="3">
    <source>
        <dbReference type="ARBA" id="ARBA00022490"/>
    </source>
</evidence>
<dbReference type="HAMAP" id="MF_00406">
    <property type="entry name" value="FabZ"/>
    <property type="match status" value="1"/>
</dbReference>
<dbReference type="Proteomes" id="UP000471298">
    <property type="component" value="Unassembled WGS sequence"/>
</dbReference>
<dbReference type="CDD" id="cd01288">
    <property type="entry name" value="FabZ"/>
    <property type="match status" value="1"/>
</dbReference>
<dbReference type="GO" id="GO:0005737">
    <property type="term" value="C:cytoplasm"/>
    <property type="evidence" value="ECO:0007669"/>
    <property type="project" value="UniProtKB-SubCell"/>
</dbReference>
<dbReference type="Gene3D" id="3.10.129.10">
    <property type="entry name" value="Hotdog Thioesterase"/>
    <property type="match status" value="1"/>
</dbReference>
<evidence type="ECO:0000256" key="8">
    <source>
        <dbReference type="ARBA" id="ARBA00025049"/>
    </source>
</evidence>
<evidence type="ECO:0000256" key="1">
    <source>
        <dbReference type="ARBA" id="ARBA00004496"/>
    </source>
</evidence>
<evidence type="ECO:0000256" key="5">
    <source>
        <dbReference type="ARBA" id="ARBA00022556"/>
    </source>
</evidence>
<dbReference type="Pfam" id="PF07977">
    <property type="entry name" value="FabA"/>
    <property type="match status" value="1"/>
</dbReference>
<dbReference type="NCBIfam" id="TIGR01750">
    <property type="entry name" value="fabZ"/>
    <property type="match status" value="1"/>
</dbReference>
<dbReference type="GO" id="GO:0009245">
    <property type="term" value="P:lipid A biosynthetic process"/>
    <property type="evidence" value="ECO:0007669"/>
    <property type="project" value="UniProtKB-UniRule"/>
</dbReference>
<dbReference type="SUPFAM" id="SSF54637">
    <property type="entry name" value="Thioesterase/thiol ester dehydrase-isomerase"/>
    <property type="match status" value="1"/>
</dbReference>
<dbReference type="GO" id="GO:0016020">
    <property type="term" value="C:membrane"/>
    <property type="evidence" value="ECO:0007669"/>
    <property type="project" value="GOC"/>
</dbReference>